<feature type="region of interest" description="Disordered" evidence="1">
    <location>
        <begin position="1"/>
        <end position="40"/>
    </location>
</feature>
<protein>
    <submittedName>
        <fullName evidence="2">Uncharacterized protein</fullName>
    </submittedName>
</protein>
<dbReference type="EMBL" id="BSYO01000020">
    <property type="protein sequence ID" value="GMH19452.1"/>
    <property type="molecule type" value="Genomic_DNA"/>
</dbReference>
<gene>
    <name evidence="2" type="ORF">Nepgr_021293</name>
</gene>
<evidence type="ECO:0000313" key="2">
    <source>
        <dbReference type="EMBL" id="GMH19452.1"/>
    </source>
</evidence>
<organism evidence="2 3">
    <name type="scientific">Nepenthes gracilis</name>
    <name type="common">Slender pitcher plant</name>
    <dbReference type="NCBI Taxonomy" id="150966"/>
    <lineage>
        <taxon>Eukaryota</taxon>
        <taxon>Viridiplantae</taxon>
        <taxon>Streptophyta</taxon>
        <taxon>Embryophyta</taxon>
        <taxon>Tracheophyta</taxon>
        <taxon>Spermatophyta</taxon>
        <taxon>Magnoliopsida</taxon>
        <taxon>eudicotyledons</taxon>
        <taxon>Gunneridae</taxon>
        <taxon>Pentapetalae</taxon>
        <taxon>Caryophyllales</taxon>
        <taxon>Nepenthaceae</taxon>
        <taxon>Nepenthes</taxon>
    </lineage>
</organism>
<accession>A0AAD3XVT7</accession>
<reference evidence="2" key="1">
    <citation type="submission" date="2023-05" db="EMBL/GenBank/DDBJ databases">
        <title>Nepenthes gracilis genome sequencing.</title>
        <authorList>
            <person name="Fukushima K."/>
        </authorList>
    </citation>
    <scope>NUCLEOTIDE SEQUENCE</scope>
    <source>
        <strain evidence="2">SING2019-196</strain>
    </source>
</reference>
<evidence type="ECO:0000313" key="3">
    <source>
        <dbReference type="Proteomes" id="UP001279734"/>
    </source>
</evidence>
<feature type="compositionally biased region" description="Basic and acidic residues" evidence="1">
    <location>
        <begin position="1"/>
        <end position="10"/>
    </location>
</feature>
<sequence>MAELLEEHAAKATAGPVQGITVSSAPPPTPRSHSRPVRPVRKVWQEVVTCPLSGVASSRPGTTTSRSNNHGGSVLSLRPGLRSRVPRISSLQTFLQSPTAQTSFELSLALGM</sequence>
<dbReference type="AlphaFoldDB" id="A0AAD3XVT7"/>
<feature type="region of interest" description="Disordered" evidence="1">
    <location>
        <begin position="54"/>
        <end position="78"/>
    </location>
</feature>
<name>A0AAD3XVT7_NEPGR</name>
<evidence type="ECO:0000256" key="1">
    <source>
        <dbReference type="SAM" id="MobiDB-lite"/>
    </source>
</evidence>
<comment type="caution">
    <text evidence="2">The sequence shown here is derived from an EMBL/GenBank/DDBJ whole genome shotgun (WGS) entry which is preliminary data.</text>
</comment>
<keyword evidence="3" id="KW-1185">Reference proteome</keyword>
<dbReference type="Proteomes" id="UP001279734">
    <property type="component" value="Unassembled WGS sequence"/>
</dbReference>
<feature type="compositionally biased region" description="Polar residues" evidence="1">
    <location>
        <begin position="55"/>
        <end position="71"/>
    </location>
</feature>
<proteinExistence type="predicted"/>